<name>A0ABX8NBV1_9PSED</name>
<sequence>MRACELIGLPPQVVQAASINWGVTVDAILMDAARVGDRFAALVYCDLSGVNRDGMTIVTPEVRVVGHVNGYTLVRSLTKSDHYVIASELAEAAVEGG</sequence>
<dbReference type="Proteomes" id="UP001046350">
    <property type="component" value="Chromosome"/>
</dbReference>
<evidence type="ECO:0000313" key="2">
    <source>
        <dbReference type="Proteomes" id="UP001046350"/>
    </source>
</evidence>
<organism evidence="1 2">
    <name type="scientific">Pseudomonas fakonensis</name>
    <dbReference type="NCBI Taxonomy" id="2842355"/>
    <lineage>
        <taxon>Bacteria</taxon>
        <taxon>Pseudomonadati</taxon>
        <taxon>Pseudomonadota</taxon>
        <taxon>Gammaproteobacteria</taxon>
        <taxon>Pseudomonadales</taxon>
        <taxon>Pseudomonadaceae</taxon>
        <taxon>Pseudomonas</taxon>
    </lineage>
</organism>
<protein>
    <submittedName>
        <fullName evidence="1">Uncharacterized protein</fullName>
    </submittedName>
</protein>
<dbReference type="RefSeq" id="WP_217842700.1">
    <property type="nucleotide sequence ID" value="NZ_CP077076.1"/>
</dbReference>
<proteinExistence type="predicted"/>
<dbReference type="EMBL" id="CP077076">
    <property type="protein sequence ID" value="QXH53295.1"/>
    <property type="molecule type" value="Genomic_DNA"/>
</dbReference>
<keyword evidence="2" id="KW-1185">Reference proteome</keyword>
<evidence type="ECO:0000313" key="1">
    <source>
        <dbReference type="EMBL" id="QXH53295.1"/>
    </source>
</evidence>
<accession>A0ABX8NBV1</accession>
<reference evidence="1" key="1">
    <citation type="journal article" date="2021" name="Microorganisms">
        <title>The Ever-Expanding Pseudomonas Genus: Description of 43 New Species and Partition of the Pseudomonas putida Group.</title>
        <authorList>
            <person name="Girard L."/>
            <person name="Lood C."/>
            <person name="Hofte M."/>
            <person name="Vandamme P."/>
            <person name="Rokni-Zadeh H."/>
            <person name="van Noort V."/>
            <person name="Lavigne R."/>
            <person name="De Mot R."/>
        </authorList>
    </citation>
    <scope>NUCLEOTIDE SEQUENCE</scope>
    <source>
        <strain evidence="1">COW40</strain>
    </source>
</reference>
<gene>
    <name evidence="1" type="ORF">KSS94_09330</name>
</gene>